<dbReference type="AlphaFoldDB" id="A0AAN7CAI4"/>
<dbReference type="Proteomes" id="UP001303760">
    <property type="component" value="Unassembled WGS sequence"/>
</dbReference>
<organism evidence="3 4">
    <name type="scientific">Achaetomium macrosporum</name>
    <dbReference type="NCBI Taxonomy" id="79813"/>
    <lineage>
        <taxon>Eukaryota</taxon>
        <taxon>Fungi</taxon>
        <taxon>Dikarya</taxon>
        <taxon>Ascomycota</taxon>
        <taxon>Pezizomycotina</taxon>
        <taxon>Sordariomycetes</taxon>
        <taxon>Sordariomycetidae</taxon>
        <taxon>Sordariales</taxon>
        <taxon>Chaetomiaceae</taxon>
        <taxon>Achaetomium</taxon>
    </lineage>
</organism>
<evidence type="ECO:0000313" key="3">
    <source>
        <dbReference type="EMBL" id="KAK4238350.1"/>
    </source>
</evidence>
<evidence type="ECO:0000256" key="2">
    <source>
        <dbReference type="SAM" id="Phobius"/>
    </source>
</evidence>
<feature type="region of interest" description="Disordered" evidence="1">
    <location>
        <begin position="293"/>
        <end position="321"/>
    </location>
</feature>
<gene>
    <name evidence="3" type="ORF">C8A03DRAFT_33643</name>
</gene>
<feature type="compositionally biased region" description="Basic and acidic residues" evidence="1">
    <location>
        <begin position="307"/>
        <end position="321"/>
    </location>
</feature>
<dbReference type="GO" id="GO:0046873">
    <property type="term" value="F:metal ion transmembrane transporter activity"/>
    <property type="evidence" value="ECO:0007669"/>
    <property type="project" value="InterPro"/>
</dbReference>
<evidence type="ECO:0000256" key="1">
    <source>
        <dbReference type="SAM" id="MobiDB-lite"/>
    </source>
</evidence>
<reference evidence="3" key="2">
    <citation type="submission" date="2023-05" db="EMBL/GenBank/DDBJ databases">
        <authorList>
            <consortium name="Lawrence Berkeley National Laboratory"/>
            <person name="Steindorff A."/>
            <person name="Hensen N."/>
            <person name="Bonometti L."/>
            <person name="Westerberg I."/>
            <person name="Brannstrom I.O."/>
            <person name="Guillou S."/>
            <person name="Cros-Aarteil S."/>
            <person name="Calhoun S."/>
            <person name="Haridas S."/>
            <person name="Kuo A."/>
            <person name="Mondo S."/>
            <person name="Pangilinan J."/>
            <person name="Riley R."/>
            <person name="Labutti K."/>
            <person name="Andreopoulos B."/>
            <person name="Lipzen A."/>
            <person name="Chen C."/>
            <person name="Yanf M."/>
            <person name="Daum C."/>
            <person name="Ng V."/>
            <person name="Clum A."/>
            <person name="Ohm R."/>
            <person name="Martin F."/>
            <person name="Silar P."/>
            <person name="Natvig D."/>
            <person name="Lalanne C."/>
            <person name="Gautier V."/>
            <person name="Ament-Velasquez S.L."/>
            <person name="Kruys A."/>
            <person name="Hutchinson M.I."/>
            <person name="Powell A.J."/>
            <person name="Barry K."/>
            <person name="Miller A.N."/>
            <person name="Grigoriev I.V."/>
            <person name="Debuchy R."/>
            <person name="Gladieux P."/>
            <person name="Thoren M.H."/>
            <person name="Johannesson H."/>
        </authorList>
    </citation>
    <scope>NUCLEOTIDE SEQUENCE</scope>
    <source>
        <strain evidence="3">CBS 532.94</strain>
    </source>
</reference>
<dbReference type="InterPro" id="IPR050829">
    <property type="entry name" value="CorA_MIT"/>
</dbReference>
<keyword evidence="4" id="KW-1185">Reference proteome</keyword>
<comment type="caution">
    <text evidence="3">The sequence shown here is derived from an EMBL/GenBank/DDBJ whole genome shotgun (WGS) entry which is preliminary data.</text>
</comment>
<proteinExistence type="predicted"/>
<name>A0AAN7CAI4_9PEZI</name>
<reference evidence="3" key="1">
    <citation type="journal article" date="2023" name="Mol. Phylogenet. Evol.">
        <title>Genome-scale phylogeny and comparative genomics of the fungal order Sordariales.</title>
        <authorList>
            <person name="Hensen N."/>
            <person name="Bonometti L."/>
            <person name="Westerberg I."/>
            <person name="Brannstrom I.O."/>
            <person name="Guillou S."/>
            <person name="Cros-Aarteil S."/>
            <person name="Calhoun S."/>
            <person name="Haridas S."/>
            <person name="Kuo A."/>
            <person name="Mondo S."/>
            <person name="Pangilinan J."/>
            <person name="Riley R."/>
            <person name="LaButti K."/>
            <person name="Andreopoulos B."/>
            <person name="Lipzen A."/>
            <person name="Chen C."/>
            <person name="Yan M."/>
            <person name="Daum C."/>
            <person name="Ng V."/>
            <person name="Clum A."/>
            <person name="Steindorff A."/>
            <person name="Ohm R.A."/>
            <person name="Martin F."/>
            <person name="Silar P."/>
            <person name="Natvig D.O."/>
            <person name="Lalanne C."/>
            <person name="Gautier V."/>
            <person name="Ament-Velasquez S.L."/>
            <person name="Kruys A."/>
            <person name="Hutchinson M.I."/>
            <person name="Powell A.J."/>
            <person name="Barry K."/>
            <person name="Miller A.N."/>
            <person name="Grigoriev I.V."/>
            <person name="Debuchy R."/>
            <person name="Gladieux P."/>
            <person name="Hiltunen Thoren M."/>
            <person name="Johannesson H."/>
        </authorList>
    </citation>
    <scope>NUCLEOTIDE SEQUENCE</scope>
    <source>
        <strain evidence="3">CBS 532.94</strain>
    </source>
</reference>
<dbReference type="PANTHER" id="PTHR47685">
    <property type="entry name" value="MAGNESIUM TRANSPORT PROTEIN CORA"/>
    <property type="match status" value="1"/>
</dbReference>
<evidence type="ECO:0008006" key="5">
    <source>
        <dbReference type="Google" id="ProtNLM"/>
    </source>
</evidence>
<dbReference type="Gene3D" id="1.20.58.340">
    <property type="entry name" value="Magnesium transport protein CorA, transmembrane region"/>
    <property type="match status" value="1"/>
</dbReference>
<dbReference type="Pfam" id="PF01544">
    <property type="entry name" value="CorA"/>
    <property type="match status" value="1"/>
</dbReference>
<accession>A0AAN7CAI4</accession>
<dbReference type="PANTHER" id="PTHR47685:SF1">
    <property type="entry name" value="MAGNESIUM TRANSPORT PROTEIN CORA"/>
    <property type="match status" value="1"/>
</dbReference>
<feature type="transmembrane region" description="Helical" evidence="2">
    <location>
        <begin position="394"/>
        <end position="416"/>
    </location>
</feature>
<sequence length="421" mass="47483">MPFLHWDLEDLKSRREIVVEAVVAGREQNLPDVELNIEQKLLKAYLTNHHPLHLHRTLDQYYYHTLADTRKRDADQVVSRHQTFTGLRPRIMTMVDQLWLWVLSGADGQPDTVVTCFPHVGKAGGENDEDDPDPDAFTSVLRRIKLSMLEKSFRVQSAYGLAGLIAATCSRIYLDPGRTLSFQKGRTIFQFAELYETEISNIAQGEAVLFSSFASLKKGDVADISEEIKLLSRIKDVLDELNIMRILFGDQRKVLRTMDGIVKSASDLGEDRQIDTEDEDGASLWSERGEVPEEAWPDDAALSQESKSAKDARLEVDESGSREKQGARYIWGNRGDPDEFSYPLAMVMASLEEIGAMIERAEKAEQALTSMVDLKQNHNSVTDAQESLKQGRTVLVFTLTTTIFLPLSFLASFFTIEISQF</sequence>
<keyword evidence="2" id="KW-0812">Transmembrane</keyword>
<keyword evidence="2" id="KW-0472">Membrane</keyword>
<evidence type="ECO:0000313" key="4">
    <source>
        <dbReference type="Proteomes" id="UP001303760"/>
    </source>
</evidence>
<dbReference type="InterPro" id="IPR002523">
    <property type="entry name" value="MgTranspt_CorA/ZnTranspt_ZntB"/>
</dbReference>
<dbReference type="EMBL" id="MU860099">
    <property type="protein sequence ID" value="KAK4238350.1"/>
    <property type="molecule type" value="Genomic_DNA"/>
</dbReference>
<protein>
    <recommendedName>
        <fullName evidence="5">Ankyrin repeat protein</fullName>
    </recommendedName>
</protein>
<keyword evidence="2" id="KW-1133">Transmembrane helix</keyword>
<dbReference type="GO" id="GO:0016020">
    <property type="term" value="C:membrane"/>
    <property type="evidence" value="ECO:0007669"/>
    <property type="project" value="InterPro"/>
</dbReference>